<comment type="caution">
    <text evidence="1">The sequence shown here is derived from an EMBL/GenBank/DDBJ whole genome shotgun (WGS) entry which is preliminary data.</text>
</comment>
<keyword evidence="2" id="KW-1185">Reference proteome</keyword>
<organism evidence="1 2">
    <name type="scientific">Pseudoalteromonas aurantia 208</name>
    <dbReference type="NCBI Taxonomy" id="1314867"/>
    <lineage>
        <taxon>Bacteria</taxon>
        <taxon>Pseudomonadati</taxon>
        <taxon>Pseudomonadota</taxon>
        <taxon>Gammaproteobacteria</taxon>
        <taxon>Alteromonadales</taxon>
        <taxon>Pseudoalteromonadaceae</taxon>
        <taxon>Pseudoalteromonas</taxon>
    </lineage>
</organism>
<name>A0ABR9E9B6_9GAMM</name>
<dbReference type="Proteomes" id="UP000615755">
    <property type="component" value="Unassembled WGS sequence"/>
</dbReference>
<gene>
    <name evidence="1" type="ORF">PAUR_a0976</name>
</gene>
<evidence type="ECO:0000313" key="2">
    <source>
        <dbReference type="Proteomes" id="UP000615755"/>
    </source>
</evidence>
<evidence type="ECO:0000313" key="1">
    <source>
        <dbReference type="EMBL" id="MBE0367590.1"/>
    </source>
</evidence>
<protein>
    <recommendedName>
        <fullName evidence="3">Orphan protein</fullName>
    </recommendedName>
</protein>
<accession>A0ABR9E9B6</accession>
<proteinExistence type="predicted"/>
<reference evidence="1 2" key="1">
    <citation type="submission" date="2015-03" db="EMBL/GenBank/DDBJ databases">
        <title>Genome sequence of Pseudoalteromonas aurantia.</title>
        <authorList>
            <person name="Xie B.-B."/>
            <person name="Rong J.-C."/>
            <person name="Qin Q.-L."/>
            <person name="Zhang Y.-Z."/>
        </authorList>
    </citation>
    <scope>NUCLEOTIDE SEQUENCE [LARGE SCALE GENOMIC DNA]</scope>
    <source>
        <strain evidence="1 2">208</strain>
    </source>
</reference>
<sequence>MQYQAAIFVYSFGTVYVIYKRLDSSRTSLYHCLLDVFQ</sequence>
<dbReference type="EMBL" id="AQGV01000012">
    <property type="protein sequence ID" value="MBE0367590.1"/>
    <property type="molecule type" value="Genomic_DNA"/>
</dbReference>
<evidence type="ECO:0008006" key="3">
    <source>
        <dbReference type="Google" id="ProtNLM"/>
    </source>
</evidence>